<evidence type="ECO:0000256" key="1">
    <source>
        <dbReference type="SAM" id="MobiDB-lite"/>
    </source>
</evidence>
<organism evidence="3 4">
    <name type="scientific">Serendipita vermifera MAFF 305830</name>
    <dbReference type="NCBI Taxonomy" id="933852"/>
    <lineage>
        <taxon>Eukaryota</taxon>
        <taxon>Fungi</taxon>
        <taxon>Dikarya</taxon>
        <taxon>Basidiomycota</taxon>
        <taxon>Agaricomycotina</taxon>
        <taxon>Agaricomycetes</taxon>
        <taxon>Sebacinales</taxon>
        <taxon>Serendipitaceae</taxon>
        <taxon>Serendipita</taxon>
    </lineage>
</organism>
<proteinExistence type="predicted"/>
<dbReference type="OrthoDB" id="5407957at2759"/>
<reference evidence="3 4" key="1">
    <citation type="submission" date="2014-04" db="EMBL/GenBank/DDBJ databases">
        <authorList>
            <consortium name="DOE Joint Genome Institute"/>
            <person name="Kuo A."/>
            <person name="Zuccaro A."/>
            <person name="Kohler A."/>
            <person name="Nagy L.G."/>
            <person name="Floudas D."/>
            <person name="Copeland A."/>
            <person name="Barry K.W."/>
            <person name="Cichocki N."/>
            <person name="Veneault-Fourrey C."/>
            <person name="LaButti K."/>
            <person name="Lindquist E.A."/>
            <person name="Lipzen A."/>
            <person name="Lundell T."/>
            <person name="Morin E."/>
            <person name="Murat C."/>
            <person name="Sun H."/>
            <person name="Tunlid A."/>
            <person name="Henrissat B."/>
            <person name="Grigoriev I.V."/>
            <person name="Hibbett D.S."/>
            <person name="Martin F."/>
            <person name="Nordberg H.P."/>
            <person name="Cantor M.N."/>
            <person name="Hua S.X."/>
        </authorList>
    </citation>
    <scope>NUCLEOTIDE SEQUENCE [LARGE SCALE GENOMIC DNA]</scope>
    <source>
        <strain evidence="3 4">MAFF 305830</strain>
    </source>
</reference>
<feature type="compositionally biased region" description="Basic and acidic residues" evidence="1">
    <location>
        <begin position="771"/>
        <end position="784"/>
    </location>
</feature>
<dbReference type="HOGENOM" id="CLU_017363_0_0_1"/>
<accession>A0A0C3AS36</accession>
<keyword evidence="4" id="KW-1185">Reference proteome</keyword>
<protein>
    <recommendedName>
        <fullName evidence="2">HAM1-like N-terminal domain-containing protein</fullName>
    </recommendedName>
</protein>
<name>A0A0C3AS36_SERVB</name>
<gene>
    <name evidence="3" type="ORF">M408DRAFT_28403</name>
</gene>
<sequence>MGICCSACRKRRPRGDEREPLLPKYAPEIPPQSQFDKAADILAALSTGKYPSQDQINRAIGLLLSSDVFNTGNVAHSGALSKQGARVLDDVRHVLQLLAVIGTEKNGDDRVQDLLWQVGLIEEVPVKLSVNLDTNVSLGLEEGSSKLPPEAISSEEVGQDVHKLVASIRPLISLLITSNAFRLIISDILVTARDILADVALDVAKVAAIVEVRAEQVEEAVRPSDTEMASEKDRENGVGVPTLENLANVGESIQENAARTAKLAFEESEAKRKKVWERLEDESPDRVKEMVLKRITEIVEQAQASPQYTAALATLVTLSQKYFDKLASTVEAVGDTVNATAANADVSATIDPQLDADPHLTQALKDAKIIIERFLGHGLDLLGSKFTRLFQDLASDEGKGKNEFPAFTAAVTRWIQRALQQPGWIQTEAAQEQGSKLYDRLLELLHRDPKLKADARGIIEELYTLRDALASDTATNAFISAIQTLLSDLGAMGWVGAQVATRESAKQWEMAKAELWHDILRWVLPRVLRALRTIPLPRVELKSETLDMVVDKVTLASPSFVPDLIQVTNKTDFLLRASDATDDAYFDTSTSTRTRIVVRGLRLSIENIAYYLNAKGPCWLGWLDNGLLTIDIGGKRVEGDGVSLVLEIEVPSQKDRERDHDLFRVLDAKVDVPGLAFSMNQTRHWLFNTLVTQPLLGPLVRTGISFVLSAQIKSGLEALNARLSTLRDKSQAMHKGDSSALSIADYWAAVTHSEEASPPSPETLGGSASHSQEHEIHKHVETEATTKGIIRTTVTENPDGETHETLLAIGIGEQVLPGLGGPNVEPSSTLVDEGRSALNDLDRVRQDATNRVGQVRDEAVEASEVVRSRLVAAGERMQQGRSLFAKKSDWKSSAFDL</sequence>
<dbReference type="AlphaFoldDB" id="A0A0C3AS36"/>
<feature type="domain" description="HAM1-like N-terminal" evidence="2">
    <location>
        <begin position="240"/>
        <end position="635"/>
    </location>
</feature>
<evidence type="ECO:0000313" key="4">
    <source>
        <dbReference type="Proteomes" id="UP000054097"/>
    </source>
</evidence>
<dbReference type="InterPro" id="IPR045967">
    <property type="entry name" value="HAM1-like_N"/>
</dbReference>
<dbReference type="PANTHER" id="PTHR31138:SF1">
    <property type="entry name" value="PDZ DOMAIN-CONTAINING PROTEIN"/>
    <property type="match status" value="1"/>
</dbReference>
<dbReference type="Pfam" id="PF19343">
    <property type="entry name" value="HAM1_N"/>
    <property type="match status" value="2"/>
</dbReference>
<dbReference type="EMBL" id="KN824347">
    <property type="protein sequence ID" value="KIM22864.1"/>
    <property type="molecule type" value="Genomic_DNA"/>
</dbReference>
<dbReference type="PANTHER" id="PTHR31138">
    <property type="entry name" value="CHROMOSOME 19, WHOLE GENOME SHOTGUN SEQUENCE"/>
    <property type="match status" value="1"/>
</dbReference>
<feature type="region of interest" description="Disordered" evidence="1">
    <location>
        <begin position="752"/>
        <end position="786"/>
    </location>
</feature>
<dbReference type="Proteomes" id="UP000054097">
    <property type="component" value="Unassembled WGS sequence"/>
</dbReference>
<feature type="domain" description="HAM1-like N-terminal" evidence="2">
    <location>
        <begin position="41"/>
        <end position="221"/>
    </location>
</feature>
<evidence type="ECO:0000259" key="2">
    <source>
        <dbReference type="Pfam" id="PF19343"/>
    </source>
</evidence>
<evidence type="ECO:0000313" key="3">
    <source>
        <dbReference type="EMBL" id="KIM22864.1"/>
    </source>
</evidence>
<dbReference type="STRING" id="933852.A0A0C3AS36"/>
<reference evidence="4" key="2">
    <citation type="submission" date="2015-01" db="EMBL/GenBank/DDBJ databases">
        <title>Evolutionary Origins and Diversification of the Mycorrhizal Mutualists.</title>
        <authorList>
            <consortium name="DOE Joint Genome Institute"/>
            <consortium name="Mycorrhizal Genomics Consortium"/>
            <person name="Kohler A."/>
            <person name="Kuo A."/>
            <person name="Nagy L.G."/>
            <person name="Floudas D."/>
            <person name="Copeland A."/>
            <person name="Barry K.W."/>
            <person name="Cichocki N."/>
            <person name="Veneault-Fourrey C."/>
            <person name="LaButti K."/>
            <person name="Lindquist E.A."/>
            <person name="Lipzen A."/>
            <person name="Lundell T."/>
            <person name="Morin E."/>
            <person name="Murat C."/>
            <person name="Riley R."/>
            <person name="Ohm R."/>
            <person name="Sun H."/>
            <person name="Tunlid A."/>
            <person name="Henrissat B."/>
            <person name="Grigoriev I.V."/>
            <person name="Hibbett D.S."/>
            <person name="Martin F."/>
        </authorList>
    </citation>
    <scope>NUCLEOTIDE SEQUENCE [LARGE SCALE GENOMIC DNA]</scope>
    <source>
        <strain evidence="4">MAFF 305830</strain>
    </source>
</reference>